<name>A0ABY9X844_9BACT</name>
<dbReference type="Proteomes" id="UP001611383">
    <property type="component" value="Chromosome"/>
</dbReference>
<feature type="region of interest" description="Disordered" evidence="1">
    <location>
        <begin position="80"/>
        <end position="99"/>
    </location>
</feature>
<keyword evidence="3" id="KW-1185">Reference proteome</keyword>
<evidence type="ECO:0000313" key="3">
    <source>
        <dbReference type="Proteomes" id="UP001611383"/>
    </source>
</evidence>
<evidence type="ECO:0000256" key="1">
    <source>
        <dbReference type="SAM" id="MobiDB-lite"/>
    </source>
</evidence>
<sequence length="170" mass="18890">MGKIKQGSAKGGKGNTDDFKEEDLRQPKADSIERDKRHGYDHKNGTKDGKSVSYALWDTPPTNKELVYVKKADHTFVFSPRPKNDLNQRNRGRATLPHSMLGAGEAVIGAGECETNEEGKITRADNFSGHYQPNEKNLKETKKNFEQQGHAAGGAKYEVFDRTGKVIKSL</sequence>
<organism evidence="2 3">
    <name type="scientific">Archangium minus</name>
    <dbReference type="NCBI Taxonomy" id="83450"/>
    <lineage>
        <taxon>Bacteria</taxon>
        <taxon>Pseudomonadati</taxon>
        <taxon>Myxococcota</taxon>
        <taxon>Myxococcia</taxon>
        <taxon>Myxococcales</taxon>
        <taxon>Cystobacterineae</taxon>
        <taxon>Archangiaceae</taxon>
        <taxon>Archangium</taxon>
    </lineage>
</organism>
<proteinExistence type="predicted"/>
<reference evidence="2 3" key="1">
    <citation type="submission" date="2019-08" db="EMBL/GenBank/DDBJ databases">
        <title>Archangium and Cystobacter genomes.</title>
        <authorList>
            <person name="Chen I.-C.K."/>
            <person name="Wielgoss S."/>
        </authorList>
    </citation>
    <scope>NUCLEOTIDE SEQUENCE [LARGE SCALE GENOMIC DNA]</scope>
    <source>
        <strain evidence="2 3">Cbm 6</strain>
    </source>
</reference>
<evidence type="ECO:0000313" key="2">
    <source>
        <dbReference type="EMBL" id="WNG51565.1"/>
    </source>
</evidence>
<feature type="compositionally biased region" description="Basic and acidic residues" evidence="1">
    <location>
        <begin position="15"/>
        <end position="50"/>
    </location>
</feature>
<feature type="region of interest" description="Disordered" evidence="1">
    <location>
        <begin position="1"/>
        <end position="50"/>
    </location>
</feature>
<dbReference type="RefSeq" id="WP_395811833.1">
    <property type="nucleotide sequence ID" value="NZ_CP043494.1"/>
</dbReference>
<gene>
    <name evidence="2" type="ORF">F0U60_51110</name>
</gene>
<accession>A0ABY9X844</accession>
<protein>
    <submittedName>
        <fullName evidence="2">Uncharacterized protein</fullName>
    </submittedName>
</protein>
<dbReference type="EMBL" id="CP043494">
    <property type="protein sequence ID" value="WNG51565.1"/>
    <property type="molecule type" value="Genomic_DNA"/>
</dbReference>